<evidence type="ECO:0000259" key="6">
    <source>
        <dbReference type="Pfam" id="PF02748"/>
    </source>
</evidence>
<dbReference type="GO" id="GO:0006207">
    <property type="term" value="P:'de novo' pyrimidine nucleobase biosynthetic process"/>
    <property type="evidence" value="ECO:0007669"/>
    <property type="project" value="InterPro"/>
</dbReference>
<dbReference type="InterPro" id="IPR036792">
    <property type="entry name" value="Asp_carbatrfase_reg_C_sf"/>
</dbReference>
<dbReference type="InterPro" id="IPR020542">
    <property type="entry name" value="Asp_carbamoyltrfase_reg_C"/>
</dbReference>
<dbReference type="Proteomes" id="UP000807825">
    <property type="component" value="Unassembled WGS sequence"/>
</dbReference>
<evidence type="ECO:0000256" key="4">
    <source>
        <dbReference type="HAMAP-Rule" id="MF_00002"/>
    </source>
</evidence>
<feature type="binding site" evidence="4">
    <location>
        <position position="140"/>
    </location>
    <ligand>
        <name>Zn(2+)</name>
        <dbReference type="ChEBI" id="CHEBI:29105"/>
    </ligand>
</feature>
<comment type="function">
    <text evidence="4">Involved in allosteric regulation of aspartate carbamoyltransferase.</text>
</comment>
<comment type="similarity">
    <text evidence="4">Belongs to the PyrI family.</text>
</comment>
<evidence type="ECO:0000259" key="5">
    <source>
        <dbReference type="Pfam" id="PF01948"/>
    </source>
</evidence>
<dbReference type="NCBIfam" id="TIGR00240">
    <property type="entry name" value="ATCase_reg"/>
    <property type="match status" value="1"/>
</dbReference>
<keyword evidence="2 4" id="KW-0862">Zinc</keyword>
<feature type="binding site" evidence="4">
    <location>
        <position position="143"/>
    </location>
    <ligand>
        <name>Zn(2+)</name>
        <dbReference type="ChEBI" id="CHEBI:29105"/>
    </ligand>
</feature>
<organism evidence="7 8">
    <name type="scientific">Desulfomonile tiedjei</name>
    <dbReference type="NCBI Taxonomy" id="2358"/>
    <lineage>
        <taxon>Bacteria</taxon>
        <taxon>Pseudomonadati</taxon>
        <taxon>Thermodesulfobacteriota</taxon>
        <taxon>Desulfomonilia</taxon>
        <taxon>Desulfomonilales</taxon>
        <taxon>Desulfomonilaceae</taxon>
        <taxon>Desulfomonile</taxon>
    </lineage>
</organism>
<feature type="domain" description="Aspartate carbamoyltransferase regulatory subunit C-terminal" evidence="6">
    <location>
        <begin position="106"/>
        <end position="147"/>
    </location>
</feature>
<dbReference type="InterPro" id="IPR002801">
    <property type="entry name" value="Asp_carbamoylTrfase_reg"/>
</dbReference>
<dbReference type="Pfam" id="PF02748">
    <property type="entry name" value="PyrI_C"/>
    <property type="match status" value="1"/>
</dbReference>
<proteinExistence type="inferred from homology"/>
<dbReference type="SUPFAM" id="SSF57825">
    <property type="entry name" value="Aspartate carbamoyltransferase, Regulatory-chain, C-terminal domain"/>
    <property type="match status" value="1"/>
</dbReference>
<dbReference type="GO" id="GO:0046872">
    <property type="term" value="F:metal ion binding"/>
    <property type="evidence" value="ECO:0007669"/>
    <property type="project" value="UniProtKB-KW"/>
</dbReference>
<name>A0A9D6Z657_9BACT</name>
<comment type="caution">
    <text evidence="7">The sequence shown here is derived from an EMBL/GenBank/DDBJ whole genome shotgun (WGS) entry which is preliminary data.</text>
</comment>
<dbReference type="PANTHER" id="PTHR35805:SF1">
    <property type="entry name" value="ASPARTATE CARBAMOYLTRANSFERASE REGULATORY CHAIN"/>
    <property type="match status" value="1"/>
</dbReference>
<dbReference type="Gene3D" id="3.30.70.140">
    <property type="entry name" value="Aspartate carbamoyltransferase regulatory subunit, N-terminal domain"/>
    <property type="match status" value="1"/>
</dbReference>
<comment type="subunit">
    <text evidence="4">Contains catalytic and regulatory chains.</text>
</comment>
<protein>
    <recommendedName>
        <fullName evidence="4">Aspartate carbamoyltransferase regulatory chain</fullName>
    </recommendedName>
</protein>
<evidence type="ECO:0000256" key="2">
    <source>
        <dbReference type="ARBA" id="ARBA00022833"/>
    </source>
</evidence>
<dbReference type="SUPFAM" id="SSF54893">
    <property type="entry name" value="Aspartate carbamoyltransferase, Regulatory-chain, N-terminal domain"/>
    <property type="match status" value="1"/>
</dbReference>
<dbReference type="HAMAP" id="MF_00002">
    <property type="entry name" value="Asp_carb_tr_reg"/>
    <property type="match status" value="1"/>
</dbReference>
<reference evidence="7" key="1">
    <citation type="submission" date="2020-07" db="EMBL/GenBank/DDBJ databases">
        <title>Huge and variable diversity of episymbiotic CPR bacteria and DPANN archaea in groundwater ecosystems.</title>
        <authorList>
            <person name="He C.Y."/>
            <person name="Keren R."/>
            <person name="Whittaker M."/>
            <person name="Farag I.F."/>
            <person name="Doudna J."/>
            <person name="Cate J.H.D."/>
            <person name="Banfield J.F."/>
        </authorList>
    </citation>
    <scope>NUCLEOTIDE SEQUENCE</scope>
    <source>
        <strain evidence="7">NC_groundwater_1664_Pr3_B-0.1um_52_9</strain>
    </source>
</reference>
<comment type="cofactor">
    <cofactor evidence="4">
        <name>Zn(2+)</name>
        <dbReference type="ChEBI" id="CHEBI:29105"/>
    </cofactor>
    <text evidence="4">Binds 1 zinc ion per subunit.</text>
</comment>
<dbReference type="EMBL" id="JACRDE010000267">
    <property type="protein sequence ID" value="MBI5249811.1"/>
    <property type="molecule type" value="Genomic_DNA"/>
</dbReference>
<feature type="domain" description="Aspartate carbamoyltransferase regulatory subunit N-terminal" evidence="5">
    <location>
        <begin position="7"/>
        <end position="101"/>
    </location>
</feature>
<dbReference type="GO" id="GO:0006221">
    <property type="term" value="P:pyrimidine nucleotide biosynthetic process"/>
    <property type="evidence" value="ECO:0007669"/>
    <property type="project" value="UniProtKB-UniRule"/>
</dbReference>
<dbReference type="AlphaFoldDB" id="A0A9D6Z657"/>
<evidence type="ECO:0000313" key="7">
    <source>
        <dbReference type="EMBL" id="MBI5249811.1"/>
    </source>
</evidence>
<evidence type="ECO:0000313" key="8">
    <source>
        <dbReference type="Proteomes" id="UP000807825"/>
    </source>
</evidence>
<dbReference type="Gene3D" id="2.30.30.20">
    <property type="entry name" value="Aspartate carbamoyltransferase regulatory subunit, C-terminal domain"/>
    <property type="match status" value="1"/>
</dbReference>
<evidence type="ECO:0000256" key="1">
    <source>
        <dbReference type="ARBA" id="ARBA00022723"/>
    </source>
</evidence>
<feature type="binding site" evidence="4">
    <location>
        <position position="112"/>
    </location>
    <ligand>
        <name>Zn(2+)</name>
        <dbReference type="ChEBI" id="CHEBI:29105"/>
    </ligand>
</feature>
<sequence>MMERTVTIAKINRGIVIDHIPAGKALLIAQVLGLNALARDTGDIIAVGINFESPSMGKKDIIKVENLSISRDMLNMVSLIAPHATITRIDNGRVLEKHKVEIPKLIGDIVNCPDRFCITNHEEVPGKFLVVNHDPITLRCHYCETEFFGPLIKYKEKHLTRR</sequence>
<keyword evidence="3 4" id="KW-0665">Pyrimidine biosynthesis</keyword>
<dbReference type="Pfam" id="PF01948">
    <property type="entry name" value="PyrI"/>
    <property type="match status" value="1"/>
</dbReference>
<evidence type="ECO:0000256" key="3">
    <source>
        <dbReference type="ARBA" id="ARBA00022975"/>
    </source>
</evidence>
<gene>
    <name evidence="4" type="primary">pyrI</name>
    <name evidence="7" type="ORF">HY912_09965</name>
</gene>
<dbReference type="PANTHER" id="PTHR35805">
    <property type="entry name" value="ASPARTATE CARBAMOYLTRANSFERASE REGULATORY CHAIN"/>
    <property type="match status" value="1"/>
</dbReference>
<dbReference type="InterPro" id="IPR036793">
    <property type="entry name" value="Asp_carbatrfase_reg_N_sf"/>
</dbReference>
<accession>A0A9D6Z657</accession>
<feature type="binding site" evidence="4">
    <location>
        <position position="117"/>
    </location>
    <ligand>
        <name>Zn(2+)</name>
        <dbReference type="ChEBI" id="CHEBI:29105"/>
    </ligand>
</feature>
<keyword evidence="1 4" id="KW-0479">Metal-binding</keyword>
<dbReference type="GO" id="GO:0009347">
    <property type="term" value="C:aspartate carbamoyltransferase complex"/>
    <property type="evidence" value="ECO:0007669"/>
    <property type="project" value="InterPro"/>
</dbReference>
<dbReference type="InterPro" id="IPR020545">
    <property type="entry name" value="Asp_carbamoyltransf_reg_N"/>
</dbReference>